<dbReference type="AlphaFoldDB" id="A0A8S1XVP1"/>
<proteinExistence type="predicted"/>
<dbReference type="EMBL" id="CAJJDP010000209">
    <property type="protein sequence ID" value="CAD8215102.1"/>
    <property type="molecule type" value="Genomic_DNA"/>
</dbReference>
<sequence>MIQAMATSIKQQSPHYLLVLKILTHVNSILQGEIFCHSSINTRYIQQFGFLPQTIGSNGFRYRKPKKIFRNQFRHYKRSFINQVIHYNRSNLIYLLQKP</sequence>
<dbReference type="EMBL" id="CAJJDP010000136">
    <property type="protein sequence ID" value="CAD8205193.1"/>
    <property type="molecule type" value="Genomic_DNA"/>
</dbReference>
<protein>
    <submittedName>
        <fullName evidence="1">Uncharacterized protein</fullName>
    </submittedName>
</protein>
<comment type="caution">
    <text evidence="1">The sequence shown here is derived from an EMBL/GenBank/DDBJ whole genome shotgun (WGS) entry which is preliminary data.</text>
</comment>
<evidence type="ECO:0000313" key="2">
    <source>
        <dbReference type="EMBL" id="CAD8215102.1"/>
    </source>
</evidence>
<reference evidence="1" key="1">
    <citation type="submission" date="2021-01" db="EMBL/GenBank/DDBJ databases">
        <authorList>
            <consortium name="Genoscope - CEA"/>
            <person name="William W."/>
        </authorList>
    </citation>
    <scope>NUCLEOTIDE SEQUENCE</scope>
</reference>
<keyword evidence="3" id="KW-1185">Reference proteome</keyword>
<gene>
    <name evidence="1" type="ORF">POCTA_138.1.T1350001</name>
    <name evidence="2" type="ORF">POCTA_138.1.T2050002</name>
</gene>
<evidence type="ECO:0000313" key="3">
    <source>
        <dbReference type="Proteomes" id="UP000683925"/>
    </source>
</evidence>
<accession>A0A8S1XVP1</accession>
<name>A0A8S1XVP1_PAROT</name>
<dbReference type="Proteomes" id="UP000683925">
    <property type="component" value="Unassembled WGS sequence"/>
</dbReference>
<evidence type="ECO:0000313" key="1">
    <source>
        <dbReference type="EMBL" id="CAD8205193.1"/>
    </source>
</evidence>
<organism evidence="1 3">
    <name type="scientific">Paramecium octaurelia</name>
    <dbReference type="NCBI Taxonomy" id="43137"/>
    <lineage>
        <taxon>Eukaryota</taxon>
        <taxon>Sar</taxon>
        <taxon>Alveolata</taxon>
        <taxon>Ciliophora</taxon>
        <taxon>Intramacronucleata</taxon>
        <taxon>Oligohymenophorea</taxon>
        <taxon>Peniculida</taxon>
        <taxon>Parameciidae</taxon>
        <taxon>Paramecium</taxon>
    </lineage>
</organism>